<keyword evidence="2" id="KW-0813">Transport</keyword>
<dbReference type="AlphaFoldDB" id="A0A4P9A440"/>
<evidence type="ECO:0000313" key="6">
    <source>
        <dbReference type="EMBL" id="QCT42592.1"/>
    </source>
</evidence>
<proteinExistence type="inferred from homology"/>
<evidence type="ECO:0000256" key="2">
    <source>
        <dbReference type="ARBA" id="ARBA00022448"/>
    </source>
</evidence>
<keyword evidence="7" id="KW-1185">Reference proteome</keyword>
<dbReference type="SMART" id="SM00382">
    <property type="entry name" value="AAA"/>
    <property type="match status" value="1"/>
</dbReference>
<dbReference type="KEGG" id="nft:FBF37_04020"/>
<evidence type="ECO:0000256" key="4">
    <source>
        <dbReference type="ARBA" id="ARBA00022840"/>
    </source>
</evidence>
<dbReference type="InterPro" id="IPR027417">
    <property type="entry name" value="P-loop_NTPase"/>
</dbReference>
<dbReference type="InterPro" id="IPR003439">
    <property type="entry name" value="ABC_transporter-like_ATP-bd"/>
</dbReference>
<organism evidence="6 7">
    <name type="scientific">Candidatus Nanosynbacter featherlites</name>
    <dbReference type="NCBI Taxonomy" id="2572088"/>
    <lineage>
        <taxon>Bacteria</taxon>
        <taxon>Candidatus Saccharimonadota</taxon>
        <taxon>Candidatus Saccharimonadia</taxon>
        <taxon>Candidatus Nanosynbacterales</taxon>
        <taxon>Candidatus Nanosynbacteraceae</taxon>
        <taxon>Candidatus Nanosynbacter</taxon>
    </lineage>
</organism>
<keyword evidence="3" id="KW-0547">Nucleotide-binding</keyword>
<dbReference type="InterPro" id="IPR003593">
    <property type="entry name" value="AAA+_ATPase"/>
</dbReference>
<dbReference type="CDD" id="cd03220">
    <property type="entry name" value="ABC_KpsT_Wzt"/>
    <property type="match status" value="1"/>
</dbReference>
<keyword evidence="4 6" id="KW-0067">ATP-binding</keyword>
<dbReference type="EMBL" id="CP040004">
    <property type="protein sequence ID" value="QCT42592.1"/>
    <property type="molecule type" value="Genomic_DNA"/>
</dbReference>
<evidence type="ECO:0000256" key="3">
    <source>
        <dbReference type="ARBA" id="ARBA00022741"/>
    </source>
</evidence>
<reference evidence="6 7" key="1">
    <citation type="submission" date="2019-04" db="EMBL/GenBank/DDBJ databases">
        <title>Saccharibacteria TM7 genomes.</title>
        <authorList>
            <person name="Bor B."/>
            <person name="He X."/>
            <person name="Chen T."/>
            <person name="Dewhirst F.E."/>
        </authorList>
    </citation>
    <scope>NUCLEOTIDE SEQUENCE [LARGE SCALE GENOMIC DNA]</scope>
    <source>
        <strain evidence="6 7">BB001</strain>
    </source>
</reference>
<dbReference type="InterPro" id="IPR050683">
    <property type="entry name" value="Bact_Polysacc_Export_ATP-bd"/>
</dbReference>
<evidence type="ECO:0000256" key="1">
    <source>
        <dbReference type="ARBA" id="ARBA00005417"/>
    </source>
</evidence>
<accession>A0A4P9A440</accession>
<dbReference type="GO" id="GO:0016020">
    <property type="term" value="C:membrane"/>
    <property type="evidence" value="ECO:0007669"/>
    <property type="project" value="InterPro"/>
</dbReference>
<gene>
    <name evidence="6" type="ORF">FBF37_04020</name>
</gene>
<dbReference type="GO" id="GO:0140359">
    <property type="term" value="F:ABC-type transporter activity"/>
    <property type="evidence" value="ECO:0007669"/>
    <property type="project" value="InterPro"/>
</dbReference>
<feature type="domain" description="ABC transporter" evidence="5">
    <location>
        <begin position="6"/>
        <end position="249"/>
    </location>
</feature>
<evidence type="ECO:0000313" key="7">
    <source>
        <dbReference type="Proteomes" id="UP000310639"/>
    </source>
</evidence>
<dbReference type="Pfam" id="PF00005">
    <property type="entry name" value="ABC_tran"/>
    <property type="match status" value="1"/>
</dbReference>
<comment type="similarity">
    <text evidence="1">Belongs to the ABC transporter superfamily.</text>
</comment>
<dbReference type="PANTHER" id="PTHR46743">
    <property type="entry name" value="TEICHOIC ACIDS EXPORT ATP-BINDING PROTEIN TAGH"/>
    <property type="match status" value="1"/>
</dbReference>
<dbReference type="SUPFAM" id="SSF52540">
    <property type="entry name" value="P-loop containing nucleoside triphosphate hydrolases"/>
    <property type="match status" value="1"/>
</dbReference>
<name>A0A4P9A440_9BACT</name>
<dbReference type="RefSeq" id="WP_138079706.1">
    <property type="nucleotide sequence ID" value="NZ_CP040004.1"/>
</dbReference>
<sequence length="405" mass="45821">MSKKALEVKNLYKSFNLPTEQANGIKQAFVNWTKGVKGYKKQEVLKDISFTVEKGDFFGIVGRNGCGKSTLLKLISDIYSPDSGKVIVNGKLIPFIELGVGFNPELTGRENVYLNGALLGFSHTEVEDMYDEIVDFAELEQFMDQKLKNYSSGMQVRLAFSIAIRANTDILVLDEVLAVGDEAFQRKCFEYFKQIKKQKKTVILVTHDMASVRRFCNKAIMLESGKIVASGDPNEVANLYSIENIESTAKADKKSKKNTAYIQTKVENKVLTPKDTLEVEVKYFVPEDRPVSFGISILDEASNRITSVIDDGFFIDDNNVEITSTKKGVYTYNYTLPLDLFNNRDFEITATLFAYDKKKDSYEPIAYTTEEDISQFYVRENKPRGGLLKTRGSWMSVKSKKEKKS</sequence>
<dbReference type="GO" id="GO:0016887">
    <property type="term" value="F:ATP hydrolysis activity"/>
    <property type="evidence" value="ECO:0007669"/>
    <property type="project" value="InterPro"/>
</dbReference>
<protein>
    <submittedName>
        <fullName evidence="6">ABC transporter ATP-binding protein</fullName>
    </submittedName>
</protein>
<dbReference type="Proteomes" id="UP000310639">
    <property type="component" value="Chromosome"/>
</dbReference>
<dbReference type="PANTHER" id="PTHR46743:SF2">
    <property type="entry name" value="TEICHOIC ACIDS EXPORT ATP-BINDING PROTEIN TAGH"/>
    <property type="match status" value="1"/>
</dbReference>
<dbReference type="InterPro" id="IPR015860">
    <property type="entry name" value="ABC_transpr_TagH-like"/>
</dbReference>
<dbReference type="Gene3D" id="3.40.50.300">
    <property type="entry name" value="P-loop containing nucleotide triphosphate hydrolases"/>
    <property type="match status" value="1"/>
</dbReference>
<dbReference type="OrthoDB" id="9778870at2"/>
<dbReference type="InterPro" id="IPR017871">
    <property type="entry name" value="ABC_transporter-like_CS"/>
</dbReference>
<evidence type="ECO:0000259" key="5">
    <source>
        <dbReference type="PROSITE" id="PS50893"/>
    </source>
</evidence>
<dbReference type="PROSITE" id="PS50893">
    <property type="entry name" value="ABC_TRANSPORTER_2"/>
    <property type="match status" value="1"/>
</dbReference>
<dbReference type="PROSITE" id="PS00211">
    <property type="entry name" value="ABC_TRANSPORTER_1"/>
    <property type="match status" value="1"/>
</dbReference>
<dbReference type="GO" id="GO:0005524">
    <property type="term" value="F:ATP binding"/>
    <property type="evidence" value="ECO:0007669"/>
    <property type="project" value="UniProtKB-KW"/>
</dbReference>